<comment type="cofactor">
    <cofactor evidence="2">
        <name>Mn(2+)</name>
        <dbReference type="ChEBI" id="CHEBI:29035"/>
    </cofactor>
</comment>
<dbReference type="Pfam" id="PF00180">
    <property type="entry name" value="Iso_dh"/>
    <property type="match status" value="1"/>
</dbReference>
<evidence type="ECO:0000256" key="7">
    <source>
        <dbReference type="ARBA" id="ARBA00022605"/>
    </source>
</evidence>
<comment type="catalytic activity">
    <reaction evidence="1 13 14">
        <text>(2R,3S)-3-isopropylmalate + NAD(+) = 4-methyl-2-oxopentanoate + CO2 + NADH</text>
        <dbReference type="Rhea" id="RHEA:32271"/>
        <dbReference type="ChEBI" id="CHEBI:16526"/>
        <dbReference type="ChEBI" id="CHEBI:17865"/>
        <dbReference type="ChEBI" id="CHEBI:35121"/>
        <dbReference type="ChEBI" id="CHEBI:57540"/>
        <dbReference type="ChEBI" id="CHEBI:57945"/>
        <dbReference type="EC" id="1.1.1.85"/>
    </reaction>
</comment>
<keyword evidence="10 13" id="KW-0560">Oxidoreductase</keyword>
<feature type="binding site" evidence="13">
    <location>
        <begin position="291"/>
        <end position="303"/>
    </location>
    <ligand>
        <name>NAD(+)</name>
        <dbReference type="ChEBI" id="CHEBI:57540"/>
    </ligand>
</feature>
<feature type="binding site" evidence="13">
    <location>
        <position position="232"/>
    </location>
    <ligand>
        <name>Mg(2+)</name>
        <dbReference type="ChEBI" id="CHEBI:18420"/>
    </ligand>
</feature>
<dbReference type="NCBIfam" id="TIGR00169">
    <property type="entry name" value="leuB"/>
    <property type="match status" value="1"/>
</dbReference>
<evidence type="ECO:0000256" key="11">
    <source>
        <dbReference type="ARBA" id="ARBA00023027"/>
    </source>
</evidence>
<comment type="subunit">
    <text evidence="5 13 14">Homodimer.</text>
</comment>
<dbReference type="PANTHER" id="PTHR42979:SF1">
    <property type="entry name" value="3-ISOPROPYLMALATE DEHYDROGENASE"/>
    <property type="match status" value="1"/>
</dbReference>
<comment type="function">
    <text evidence="13 14">Catalyzes the oxidation of 3-carboxy-2-hydroxy-4-methylpentanoate (3-isopropylmalate) to 3-carboxy-4-methyl-2-oxopentanoate. The product decarboxylates to 4-methyl-2 oxopentanoate.</text>
</comment>
<dbReference type="InterPro" id="IPR004429">
    <property type="entry name" value="Isopropylmalate_DH"/>
</dbReference>
<keyword evidence="11 13" id="KW-0520">NAD</keyword>
<feature type="domain" description="Isopropylmalate dehydrogenase-like" evidence="15">
    <location>
        <begin position="11"/>
        <end position="363"/>
    </location>
</feature>
<evidence type="ECO:0000256" key="5">
    <source>
        <dbReference type="ARBA" id="ARBA00011738"/>
    </source>
</evidence>
<comment type="pathway">
    <text evidence="3 13 14">Amino-acid biosynthesis; L-leucine biosynthesis; L-leucine from 3-methyl-2-oxobutanoate: step 3/4.</text>
</comment>
<evidence type="ECO:0000256" key="2">
    <source>
        <dbReference type="ARBA" id="ARBA00001936"/>
    </source>
</evidence>
<keyword evidence="13" id="KW-0464">Manganese</keyword>
<evidence type="ECO:0000256" key="12">
    <source>
        <dbReference type="ARBA" id="ARBA00023304"/>
    </source>
</evidence>
<keyword evidence="6 13" id="KW-0432">Leucine biosynthesis</keyword>
<dbReference type="EMBL" id="BMFS01000006">
    <property type="protein sequence ID" value="GGH01111.1"/>
    <property type="molecule type" value="Genomic_DNA"/>
</dbReference>
<feature type="binding site" evidence="13">
    <location>
        <position position="113"/>
    </location>
    <ligand>
        <name>substrate</name>
    </ligand>
</feature>
<dbReference type="EC" id="1.1.1.85" evidence="13"/>
<feature type="binding site" evidence="13">
    <location>
        <position position="103"/>
    </location>
    <ligand>
        <name>substrate</name>
    </ligand>
</feature>
<dbReference type="PROSITE" id="PS00470">
    <property type="entry name" value="IDH_IMDH"/>
    <property type="match status" value="1"/>
</dbReference>
<keyword evidence="7 13" id="KW-0028">Amino-acid biosynthesis</keyword>
<organism evidence="16 17">
    <name type="scientific">Glycocaulis albus</name>
    <dbReference type="NCBI Taxonomy" id="1382801"/>
    <lineage>
        <taxon>Bacteria</taxon>
        <taxon>Pseudomonadati</taxon>
        <taxon>Pseudomonadota</taxon>
        <taxon>Alphaproteobacteria</taxon>
        <taxon>Maricaulales</taxon>
        <taxon>Maricaulaceae</taxon>
        <taxon>Glycocaulis</taxon>
    </lineage>
</organism>
<name>A0ABQ1XRS0_9PROT</name>
<feature type="binding site" evidence="13">
    <location>
        <position position="141"/>
    </location>
    <ligand>
        <name>substrate</name>
    </ligand>
</feature>
<dbReference type="HAMAP" id="MF_01033">
    <property type="entry name" value="LeuB_type1"/>
    <property type="match status" value="1"/>
</dbReference>
<evidence type="ECO:0000256" key="3">
    <source>
        <dbReference type="ARBA" id="ARBA00004762"/>
    </source>
</evidence>
<evidence type="ECO:0000256" key="8">
    <source>
        <dbReference type="ARBA" id="ARBA00022723"/>
    </source>
</evidence>
<feature type="binding site" evidence="13">
    <location>
        <position position="232"/>
    </location>
    <ligand>
        <name>substrate</name>
    </ligand>
</feature>
<dbReference type="PANTHER" id="PTHR42979">
    <property type="entry name" value="3-ISOPROPYLMALATE DEHYDROGENASE"/>
    <property type="match status" value="1"/>
</dbReference>
<dbReference type="Gene3D" id="3.40.718.10">
    <property type="entry name" value="Isopropylmalate Dehydrogenase"/>
    <property type="match status" value="1"/>
</dbReference>
<evidence type="ECO:0000313" key="16">
    <source>
        <dbReference type="EMBL" id="GGH01111.1"/>
    </source>
</evidence>
<evidence type="ECO:0000256" key="1">
    <source>
        <dbReference type="ARBA" id="ARBA00000624"/>
    </source>
</evidence>
<feature type="site" description="Important for catalysis" evidence="13">
    <location>
        <position position="199"/>
    </location>
</feature>
<gene>
    <name evidence="13 16" type="primary">leuB</name>
    <name evidence="16" type="ORF">GCM10007420_16450</name>
</gene>
<evidence type="ECO:0000256" key="6">
    <source>
        <dbReference type="ARBA" id="ARBA00022430"/>
    </source>
</evidence>
<evidence type="ECO:0000256" key="14">
    <source>
        <dbReference type="RuleBase" id="RU004445"/>
    </source>
</evidence>
<keyword evidence="8 13" id="KW-0479">Metal-binding</keyword>
<dbReference type="Proteomes" id="UP000648722">
    <property type="component" value="Unassembled WGS sequence"/>
</dbReference>
<comment type="similarity">
    <text evidence="4 13">Belongs to the isocitrate and isopropylmalate dehydrogenases family. LeuB type 1 subfamily.</text>
</comment>
<accession>A0ABQ1XRS0</accession>
<dbReference type="InterPro" id="IPR019818">
    <property type="entry name" value="IsoCit/isopropylmalate_DH_CS"/>
</dbReference>
<comment type="subcellular location">
    <subcellularLocation>
        <location evidence="13">Cytoplasm</location>
    </subcellularLocation>
</comment>
<feature type="binding site" evidence="13">
    <location>
        <position position="256"/>
    </location>
    <ligand>
        <name>Mg(2+)</name>
        <dbReference type="ChEBI" id="CHEBI:18420"/>
    </ligand>
</feature>
<sequence length="369" mass="39552">MWITSSEYSMKILLLPGDGIGPEVLAEVRRVIDALNAHHGLGLSVENGDIGGASLDRHGTPLAPHVLEMAKASDAVLMGAVGGPKWQSVSYELRPEQGLLNLRKGLGLYANLRPALCFPALADASTLKRDVIDGLDILFVRELIGGVYFGEPRGIETLPDGTKRGFNTQSYTTPEIERVARMAFDLARQREGRVCSVEKANVMESGLLWRETVTALHKREFSDVALSHMYADNCAMQLVRDPRQFDVILTDNLFGDILSDAAAMLTGSLGMLPSAALGEPGMPGLYEPIHGSAPDIAGKCIANPCAAILSLAMALRHQLGRPDLADLTEKAVSHVLDSGYRTGDLLGGEDTRLVGTEGMGRAIAERLSA</sequence>
<comment type="caution">
    <text evidence="16">The sequence shown here is derived from an EMBL/GenBank/DDBJ whole genome shotgun (WGS) entry which is preliminary data.</text>
</comment>
<keyword evidence="13" id="KW-0963">Cytoplasm</keyword>
<keyword evidence="9 13" id="KW-0460">Magnesium</keyword>
<dbReference type="SUPFAM" id="SSF53659">
    <property type="entry name" value="Isocitrate/Isopropylmalate dehydrogenase-like"/>
    <property type="match status" value="1"/>
</dbReference>
<protein>
    <recommendedName>
        <fullName evidence="13">3-isopropylmalate dehydrogenase</fullName>
        <ecNumber evidence="13">1.1.1.85</ecNumber>
    </recommendedName>
    <alternativeName>
        <fullName evidence="13">3-IPM-DH</fullName>
    </alternativeName>
    <alternativeName>
        <fullName evidence="13">Beta-IPM dehydrogenase</fullName>
        <shortName evidence="13">IMDH</shortName>
    </alternativeName>
</protein>
<dbReference type="SMART" id="SM01329">
    <property type="entry name" value="Iso_dh"/>
    <property type="match status" value="1"/>
</dbReference>
<evidence type="ECO:0000256" key="4">
    <source>
        <dbReference type="ARBA" id="ARBA00008319"/>
    </source>
</evidence>
<keyword evidence="17" id="KW-1185">Reference proteome</keyword>
<reference evidence="17" key="1">
    <citation type="journal article" date="2019" name="Int. J. Syst. Evol. Microbiol.">
        <title>The Global Catalogue of Microorganisms (GCM) 10K type strain sequencing project: providing services to taxonomists for standard genome sequencing and annotation.</title>
        <authorList>
            <consortium name="The Broad Institute Genomics Platform"/>
            <consortium name="The Broad Institute Genome Sequencing Center for Infectious Disease"/>
            <person name="Wu L."/>
            <person name="Ma J."/>
        </authorList>
    </citation>
    <scope>NUCLEOTIDE SEQUENCE [LARGE SCALE GENOMIC DNA]</scope>
    <source>
        <strain evidence="17">CGMCC 1.12766</strain>
    </source>
</reference>
<feature type="binding site" evidence="13">
    <location>
        <position position="260"/>
    </location>
    <ligand>
        <name>Mg(2+)</name>
        <dbReference type="ChEBI" id="CHEBI:18420"/>
    </ligand>
</feature>
<evidence type="ECO:0000313" key="17">
    <source>
        <dbReference type="Proteomes" id="UP000648722"/>
    </source>
</evidence>
<feature type="site" description="Important for catalysis" evidence="13">
    <location>
        <position position="148"/>
    </location>
</feature>
<evidence type="ECO:0000259" key="15">
    <source>
        <dbReference type="SMART" id="SM01329"/>
    </source>
</evidence>
<keyword evidence="12 13" id="KW-0100">Branched-chain amino acid biosynthesis</keyword>
<comment type="cofactor">
    <cofactor evidence="13 14">
        <name>Mg(2+)</name>
        <dbReference type="ChEBI" id="CHEBI:18420"/>
    </cofactor>
    <cofactor evidence="13 14">
        <name>Mn(2+)</name>
        <dbReference type="ChEBI" id="CHEBI:29035"/>
    </cofactor>
    <text evidence="13 14">Binds 1 Mg(2+) or Mn(2+) ion per subunit.</text>
</comment>
<evidence type="ECO:0000256" key="10">
    <source>
        <dbReference type="ARBA" id="ARBA00023002"/>
    </source>
</evidence>
<feature type="binding site" evidence="13">
    <location>
        <begin position="83"/>
        <end position="96"/>
    </location>
    <ligand>
        <name>NAD(+)</name>
        <dbReference type="ChEBI" id="CHEBI:57540"/>
    </ligand>
</feature>
<evidence type="ECO:0000256" key="9">
    <source>
        <dbReference type="ARBA" id="ARBA00022842"/>
    </source>
</evidence>
<evidence type="ECO:0000256" key="13">
    <source>
        <dbReference type="HAMAP-Rule" id="MF_01033"/>
    </source>
</evidence>
<proteinExistence type="inferred from homology"/>
<dbReference type="InterPro" id="IPR024084">
    <property type="entry name" value="IsoPropMal-DH-like_dom"/>
</dbReference>